<feature type="transmembrane region" description="Helical" evidence="3">
    <location>
        <begin position="7"/>
        <end position="25"/>
    </location>
</feature>
<evidence type="ECO:0000313" key="4">
    <source>
        <dbReference type="EMBL" id="SUC15053.1"/>
    </source>
</evidence>
<name>A0A379F6W5_PROVU</name>
<keyword evidence="1" id="KW-0175">Coiled coil</keyword>
<accession>A0A379F6W5</accession>
<protein>
    <submittedName>
        <fullName evidence="4">Integrating conjugative element protein, PFL_4705 family</fullName>
    </submittedName>
</protein>
<dbReference type="EMBL" id="UGTW01000001">
    <property type="protein sequence ID" value="SUC15053.1"/>
    <property type="molecule type" value="Genomic_DNA"/>
</dbReference>
<reference evidence="4 5" key="1">
    <citation type="submission" date="2018-06" db="EMBL/GenBank/DDBJ databases">
        <authorList>
            <consortium name="Pathogen Informatics"/>
            <person name="Doyle S."/>
        </authorList>
    </citation>
    <scope>NUCLEOTIDE SEQUENCE [LARGE SCALE GENOMIC DNA]</scope>
    <source>
        <strain evidence="4 5">NCTC10376</strain>
    </source>
</reference>
<feature type="region of interest" description="Disordered" evidence="2">
    <location>
        <begin position="320"/>
        <end position="340"/>
    </location>
</feature>
<evidence type="ECO:0000313" key="5">
    <source>
        <dbReference type="Proteomes" id="UP000254331"/>
    </source>
</evidence>
<feature type="coiled-coil region" evidence="1">
    <location>
        <begin position="65"/>
        <end position="152"/>
    </location>
</feature>
<gene>
    <name evidence="4" type="ORF">NCTC10376_00891</name>
</gene>
<keyword evidence="3" id="KW-0812">Transmembrane</keyword>
<keyword evidence="3" id="KW-0472">Membrane</keyword>
<dbReference type="NCBIfam" id="TIGR03752">
    <property type="entry name" value="conj_TIGR03752"/>
    <property type="match status" value="1"/>
</dbReference>
<dbReference type="AlphaFoldDB" id="A0A379F6W5"/>
<dbReference type="InterPro" id="IPR021207">
    <property type="entry name" value="Integr_conj_element_PFL4705"/>
</dbReference>
<dbReference type="RefSeq" id="WP_115370422.1">
    <property type="nucleotide sequence ID" value="NZ_CP083628.1"/>
</dbReference>
<evidence type="ECO:0000256" key="2">
    <source>
        <dbReference type="SAM" id="MobiDB-lite"/>
    </source>
</evidence>
<evidence type="ECO:0000256" key="1">
    <source>
        <dbReference type="SAM" id="Coils"/>
    </source>
</evidence>
<sequence length="471" mass="51403">MQISSNILLKIIVPVVLLVVIMVSVKSCDHTQSAQETTNHSSIIDLTQEELRILGIEGDTAQDTLRTLLGRMKAIQINQEKLERQSKALLTENTQLKNRSDNVENRINEAVTKAQEEGNLAQQTLYHEQQRLADLLDILINEQQNIKAKETELPVGLALEQTDQQTTLWIDPLEGIAYENNAKPINGTSTFQYPTAFRQLDDNEISRQKAKLDLTAKKKQHIPATEHPVYTLPENATLMGSQAMTALLGRVPIEGKVTDPYPFKILIGKENLTANGIELPDVEGAVVSGTATGDWVLSCVRGDIHSITFVFKDGSIRTVPKSATSTDGRHDKSQGGSIGWLSDEQGVPCLSGSRKSNASTYLPTLFALSASSAASSMMAESQTTKASDGLSVMNSLTGNAGKAVLGKALSGGTNEIAEWVKARYGQMFDAIYVPPGARVAVHITRAIPIDYETQGRKVKYDFDISQQNELD</sequence>
<proteinExistence type="predicted"/>
<keyword evidence="3" id="KW-1133">Transmembrane helix</keyword>
<evidence type="ECO:0000256" key="3">
    <source>
        <dbReference type="SAM" id="Phobius"/>
    </source>
</evidence>
<organism evidence="4 5">
    <name type="scientific">Proteus vulgaris</name>
    <dbReference type="NCBI Taxonomy" id="585"/>
    <lineage>
        <taxon>Bacteria</taxon>
        <taxon>Pseudomonadati</taxon>
        <taxon>Pseudomonadota</taxon>
        <taxon>Gammaproteobacteria</taxon>
        <taxon>Enterobacterales</taxon>
        <taxon>Morganellaceae</taxon>
        <taxon>Proteus</taxon>
    </lineage>
</organism>
<dbReference type="Proteomes" id="UP000254331">
    <property type="component" value="Unassembled WGS sequence"/>
</dbReference>